<feature type="domain" description="TonB-dependent receptor plug" evidence="17">
    <location>
        <begin position="21"/>
        <end position="126"/>
    </location>
</feature>
<evidence type="ECO:0000256" key="3">
    <source>
        <dbReference type="ARBA" id="ARBA00022452"/>
    </source>
</evidence>
<evidence type="ECO:0000256" key="7">
    <source>
        <dbReference type="ARBA" id="ARBA00023004"/>
    </source>
</evidence>
<evidence type="ECO:0000256" key="15">
    <source>
        <dbReference type="SAM" id="MobiDB-lite"/>
    </source>
</evidence>
<dbReference type="Pfam" id="PF00593">
    <property type="entry name" value="TonB_dep_Rec_b-barrel"/>
    <property type="match status" value="1"/>
</dbReference>
<name>A0A5C0B6R9_9BURK</name>
<evidence type="ECO:0000256" key="10">
    <source>
        <dbReference type="ARBA" id="ARBA00023136"/>
    </source>
</evidence>
<keyword evidence="3 12" id="KW-1134">Transmembrane beta strand</keyword>
<feature type="short sequence motif" description="TonB C-terminal box" evidence="13">
    <location>
        <begin position="721"/>
        <end position="738"/>
    </location>
</feature>
<evidence type="ECO:0000256" key="5">
    <source>
        <dbReference type="ARBA" id="ARBA00022692"/>
    </source>
</evidence>
<comment type="similarity">
    <text evidence="12 14">Belongs to the TonB-dependent receptor family.</text>
</comment>
<evidence type="ECO:0000256" key="12">
    <source>
        <dbReference type="PROSITE-ProRule" id="PRU01360"/>
    </source>
</evidence>
<dbReference type="EMBL" id="CP043046">
    <property type="protein sequence ID" value="QEI09180.1"/>
    <property type="molecule type" value="Genomic_DNA"/>
</dbReference>
<dbReference type="PANTHER" id="PTHR32552:SF81">
    <property type="entry name" value="TONB-DEPENDENT OUTER MEMBRANE RECEPTOR"/>
    <property type="match status" value="1"/>
</dbReference>
<protein>
    <submittedName>
        <fullName evidence="18">TonB-dependent receptor</fullName>
    </submittedName>
</protein>
<keyword evidence="11 12" id="KW-0998">Cell outer membrane</keyword>
<evidence type="ECO:0000256" key="13">
    <source>
        <dbReference type="PROSITE-ProRule" id="PRU10144"/>
    </source>
</evidence>
<dbReference type="OrthoDB" id="8538693at2"/>
<dbReference type="GO" id="GO:0006826">
    <property type="term" value="P:iron ion transport"/>
    <property type="evidence" value="ECO:0007669"/>
    <property type="project" value="UniProtKB-KW"/>
</dbReference>
<evidence type="ECO:0000256" key="2">
    <source>
        <dbReference type="ARBA" id="ARBA00022448"/>
    </source>
</evidence>
<evidence type="ECO:0000256" key="14">
    <source>
        <dbReference type="RuleBase" id="RU003357"/>
    </source>
</evidence>
<dbReference type="InterPro" id="IPR010917">
    <property type="entry name" value="TonB_rcpt_CS"/>
</dbReference>
<keyword evidence="5 12" id="KW-0812">Transmembrane</keyword>
<evidence type="ECO:0000256" key="8">
    <source>
        <dbReference type="ARBA" id="ARBA00023065"/>
    </source>
</evidence>
<evidence type="ECO:0000256" key="6">
    <source>
        <dbReference type="ARBA" id="ARBA00022729"/>
    </source>
</evidence>
<evidence type="ECO:0000259" key="17">
    <source>
        <dbReference type="Pfam" id="PF07715"/>
    </source>
</evidence>
<evidence type="ECO:0000256" key="1">
    <source>
        <dbReference type="ARBA" id="ARBA00004571"/>
    </source>
</evidence>
<dbReference type="KEGG" id="pacr:FXN63_07955"/>
<feature type="region of interest" description="Disordered" evidence="15">
    <location>
        <begin position="1"/>
        <end position="28"/>
    </location>
</feature>
<accession>A0A5C0B6R9</accession>
<sequence>MTAQSLAPVTVTSRRREENDQDVPIPTSVLEGDNLETQRVYRVEDLQQLLPSTSVAYINARQSSIAVRGLGNHPANDGLEGSTGVYLDNVYLGRPGMAVFDLLDIEQIELLRGPQGTLFGKNTTAGLLNIHTRLPTFTPERSVQVSVGQRGLVQTQAIMSGKVAENVAGRLLVYDAHDQGSVTNIANGTRMNGGTRTGLRGQLLVQPDDKFSLRLVADYHIERSSYGTQVLYNLGPGLAFRRATAAGATNIPTDPTRYEVNLDGRQHVSVNQGGLSAEANWRLPSGFRFTSITAGRMWDYTPANDDNINIPVIRNNGFDVQHRQFSQEFRLSSPAGREVDYVLGAYYYHQRMRNQLINDFGPAADAALSGVPSGLLANVSSRSFGALDTDSYALFSQATWHATSRLDFSAGARATYEDKQASVWRASPVGGAPQLAPVRNSPGLLGAYNTGPISLHSWSPSGLLGTSYRFSPDFLGYANLSHGEKSGGVNLAGPGNAATLGPSSLKVGQERVNSLDLGFKSSWWDRKLQFNANLFWAEVSGYQATLLVPQPGVDGAFVQTLTNAGDIRSRGAEFDLRAAPVRGLTLMMNGSFNDARYRRYDNAPCPAETAILRPNATCDLGGRQVAGAPRWIFNVGAEYRQPVGHNAQHYTAVSYAWRSAQDGSLDASVYSRIPSYGVLNVATGWDITQGENLWSVSLWVRNVTDKRYFPAVVATANGAYTASVGTPRTIGATVRYSF</sequence>
<dbReference type="Proteomes" id="UP000325161">
    <property type="component" value="Chromosome"/>
</dbReference>
<gene>
    <name evidence="18" type="ORF">FXN63_07955</name>
</gene>
<dbReference type="Pfam" id="PF07715">
    <property type="entry name" value="Plug"/>
    <property type="match status" value="1"/>
</dbReference>
<keyword evidence="18" id="KW-0675">Receptor</keyword>
<dbReference type="InterPro" id="IPR039426">
    <property type="entry name" value="TonB-dep_rcpt-like"/>
</dbReference>
<keyword evidence="19" id="KW-1185">Reference proteome</keyword>
<dbReference type="GO" id="GO:0009279">
    <property type="term" value="C:cell outer membrane"/>
    <property type="evidence" value="ECO:0007669"/>
    <property type="project" value="UniProtKB-SubCell"/>
</dbReference>
<evidence type="ECO:0000256" key="11">
    <source>
        <dbReference type="ARBA" id="ARBA00023237"/>
    </source>
</evidence>
<keyword evidence="7" id="KW-0408">Iron</keyword>
<keyword evidence="10 12" id="KW-0472">Membrane</keyword>
<dbReference type="InterPro" id="IPR036942">
    <property type="entry name" value="Beta-barrel_TonB_sf"/>
</dbReference>
<evidence type="ECO:0000313" key="18">
    <source>
        <dbReference type="EMBL" id="QEI09180.1"/>
    </source>
</evidence>
<evidence type="ECO:0000256" key="4">
    <source>
        <dbReference type="ARBA" id="ARBA00022496"/>
    </source>
</evidence>
<keyword evidence="4" id="KW-0410">Iron transport</keyword>
<proteinExistence type="inferred from homology"/>
<feature type="domain" description="TonB-dependent receptor-like beta-barrel" evidence="16">
    <location>
        <begin position="234"/>
        <end position="703"/>
    </location>
</feature>
<keyword evidence="9 14" id="KW-0798">TonB box</keyword>
<evidence type="ECO:0000313" key="19">
    <source>
        <dbReference type="Proteomes" id="UP000325161"/>
    </source>
</evidence>
<evidence type="ECO:0000259" key="16">
    <source>
        <dbReference type="Pfam" id="PF00593"/>
    </source>
</evidence>
<dbReference type="InterPro" id="IPR000531">
    <property type="entry name" value="Beta-barrel_TonB"/>
</dbReference>
<comment type="subcellular location">
    <subcellularLocation>
        <location evidence="1 12">Cell outer membrane</location>
        <topology evidence="1 12">Multi-pass membrane protein</topology>
    </subcellularLocation>
</comment>
<keyword evidence="6" id="KW-0732">Signal</keyword>
<feature type="compositionally biased region" description="Polar residues" evidence="15">
    <location>
        <begin position="1"/>
        <end position="12"/>
    </location>
</feature>
<dbReference type="SUPFAM" id="SSF56935">
    <property type="entry name" value="Porins"/>
    <property type="match status" value="1"/>
</dbReference>
<evidence type="ECO:0000256" key="9">
    <source>
        <dbReference type="ARBA" id="ARBA00023077"/>
    </source>
</evidence>
<dbReference type="InterPro" id="IPR012910">
    <property type="entry name" value="Plug_dom"/>
</dbReference>
<keyword evidence="2 12" id="KW-0813">Transport</keyword>
<dbReference type="PANTHER" id="PTHR32552">
    <property type="entry name" value="FERRICHROME IRON RECEPTOR-RELATED"/>
    <property type="match status" value="1"/>
</dbReference>
<dbReference type="PROSITE" id="PS52016">
    <property type="entry name" value="TONB_DEPENDENT_REC_3"/>
    <property type="match status" value="1"/>
</dbReference>
<dbReference type="PROSITE" id="PS01156">
    <property type="entry name" value="TONB_DEPENDENT_REC_2"/>
    <property type="match status" value="1"/>
</dbReference>
<dbReference type="AlphaFoldDB" id="A0A5C0B6R9"/>
<reference evidence="18 19" key="1">
    <citation type="submission" date="2019-08" db="EMBL/GenBank/DDBJ databases">
        <title>Amphibian skin-associated Pigmentiphaga: genome sequence and occurrence across geography and hosts.</title>
        <authorList>
            <person name="Bletz M.C."/>
            <person name="Bunk B."/>
            <person name="Sproeer C."/>
            <person name="Biwer P."/>
            <person name="Reiter S."/>
            <person name="Rabemananjara F.C.E."/>
            <person name="Schulz S."/>
            <person name="Overmann J."/>
            <person name="Vences M."/>
        </authorList>
    </citation>
    <scope>NUCLEOTIDE SEQUENCE [LARGE SCALE GENOMIC DNA]</scope>
    <source>
        <strain evidence="18 19">Mada1488</strain>
    </source>
</reference>
<organism evidence="18 19">
    <name type="scientific">Pigmentiphaga aceris</name>
    <dbReference type="NCBI Taxonomy" id="1940612"/>
    <lineage>
        <taxon>Bacteria</taxon>
        <taxon>Pseudomonadati</taxon>
        <taxon>Pseudomonadota</taxon>
        <taxon>Betaproteobacteria</taxon>
        <taxon>Burkholderiales</taxon>
        <taxon>Alcaligenaceae</taxon>
        <taxon>Pigmentiphaga</taxon>
    </lineage>
</organism>
<dbReference type="Gene3D" id="2.40.170.20">
    <property type="entry name" value="TonB-dependent receptor, beta-barrel domain"/>
    <property type="match status" value="1"/>
</dbReference>
<keyword evidence="8" id="KW-0406">Ion transport</keyword>